<feature type="region of interest" description="Disordered" evidence="1">
    <location>
        <begin position="1"/>
        <end position="21"/>
    </location>
</feature>
<name>A0A225X5G5_9STRA</name>
<evidence type="ECO:0000313" key="3">
    <source>
        <dbReference type="Proteomes" id="UP000198211"/>
    </source>
</evidence>
<dbReference type="PANTHER" id="PTHR31827:SF1">
    <property type="entry name" value="EMB|CAB89363.1"/>
    <property type="match status" value="1"/>
</dbReference>
<comment type="caution">
    <text evidence="2">The sequence shown here is derived from an EMBL/GenBank/DDBJ whole genome shotgun (WGS) entry which is preliminary data.</text>
</comment>
<feature type="region of interest" description="Disordered" evidence="1">
    <location>
        <begin position="79"/>
        <end position="190"/>
    </location>
</feature>
<reference evidence="3" key="1">
    <citation type="submission" date="2017-03" db="EMBL/GenBank/DDBJ databases">
        <title>Phytopthora megakarya and P. palmivora, two closely related causual agents of cacao black pod achieved similar genome size and gene model numbers by different mechanisms.</title>
        <authorList>
            <person name="Ali S."/>
            <person name="Shao J."/>
            <person name="Larry D.J."/>
            <person name="Kronmiller B."/>
            <person name="Shen D."/>
            <person name="Strem M.D."/>
            <person name="Melnick R.L."/>
            <person name="Guiltinan M.J."/>
            <person name="Tyler B.M."/>
            <person name="Meinhardt L.W."/>
            <person name="Bailey B.A."/>
        </authorList>
    </citation>
    <scope>NUCLEOTIDE SEQUENCE [LARGE SCALE GENOMIC DNA]</scope>
    <source>
        <strain evidence="3">zdho120</strain>
    </source>
</reference>
<dbReference type="AlphaFoldDB" id="A0A225X5G5"/>
<feature type="compositionally biased region" description="Basic and acidic residues" evidence="1">
    <location>
        <begin position="116"/>
        <end position="127"/>
    </location>
</feature>
<proteinExistence type="predicted"/>
<evidence type="ECO:0000256" key="1">
    <source>
        <dbReference type="SAM" id="MobiDB-lite"/>
    </source>
</evidence>
<protein>
    <recommendedName>
        <fullName evidence="4">WRKY transcription factor 19</fullName>
    </recommendedName>
</protein>
<feature type="compositionally biased region" description="Polar residues" evidence="1">
    <location>
        <begin position="179"/>
        <end position="190"/>
    </location>
</feature>
<feature type="compositionally biased region" description="Polar residues" evidence="1">
    <location>
        <begin position="309"/>
        <end position="322"/>
    </location>
</feature>
<evidence type="ECO:0008006" key="4">
    <source>
        <dbReference type="Google" id="ProtNLM"/>
    </source>
</evidence>
<accession>A0A225X5G5</accession>
<dbReference type="PANTHER" id="PTHR31827">
    <property type="entry name" value="EMB|CAB89363.1"/>
    <property type="match status" value="1"/>
</dbReference>
<feature type="region of interest" description="Disordered" evidence="1">
    <location>
        <begin position="309"/>
        <end position="330"/>
    </location>
</feature>
<dbReference type="Proteomes" id="UP000198211">
    <property type="component" value="Unassembled WGS sequence"/>
</dbReference>
<feature type="compositionally biased region" description="Polar residues" evidence="1">
    <location>
        <begin position="135"/>
        <end position="170"/>
    </location>
</feature>
<keyword evidence="3" id="KW-1185">Reference proteome</keyword>
<organism evidence="2 3">
    <name type="scientific">Phytophthora megakarya</name>
    <dbReference type="NCBI Taxonomy" id="4795"/>
    <lineage>
        <taxon>Eukaryota</taxon>
        <taxon>Sar</taxon>
        <taxon>Stramenopiles</taxon>
        <taxon>Oomycota</taxon>
        <taxon>Peronosporomycetes</taxon>
        <taxon>Peronosporales</taxon>
        <taxon>Peronosporaceae</taxon>
        <taxon>Phytophthora</taxon>
    </lineage>
</organism>
<evidence type="ECO:0000313" key="2">
    <source>
        <dbReference type="EMBL" id="OWZ24587.1"/>
    </source>
</evidence>
<dbReference type="OrthoDB" id="97588at2759"/>
<gene>
    <name evidence="2" type="ORF">PHMEG_000338</name>
</gene>
<dbReference type="EMBL" id="NBNE01000008">
    <property type="protein sequence ID" value="OWZ24587.1"/>
    <property type="molecule type" value="Genomic_DNA"/>
</dbReference>
<feature type="compositionally biased region" description="Polar residues" evidence="1">
    <location>
        <begin position="93"/>
        <end position="107"/>
    </location>
</feature>
<sequence length="330" mass="36217">MSAQPRGSADKKEHANDYPLTSRQTSSAILVLCNGQRKCKVEGCYKAAYQRGRCPSHGGQNQGRSQRCTNYSYSQSSCQTHGGKSHTNHRDTNCSTVESSSGGSKTDTPAPLAHQTVHDDSSHDKSSKANSNNHTSKSTNLQSNKKFSTAPTSDAWHSSDLSNRFRSASSKRTEKAVQSVKQENTSPQENPLVTKRRRTIVKATTNKCKVRTCKQNTVTNGFCHVHSKREICQHEDCSNLTPKNAVSGMCTRHGGHKKCEINGCVANAQYYGLCRKHGGSPICRERGCSRPAHSRGFCSAHFRVVQDQASDPLQPRSPSYTRLKTEEDGG</sequence>